<evidence type="ECO:0000313" key="2">
    <source>
        <dbReference type="Proteomes" id="UP000790709"/>
    </source>
</evidence>
<protein>
    <submittedName>
        <fullName evidence="1">MFS general substrate transporter</fullName>
    </submittedName>
</protein>
<keyword evidence="2" id="KW-1185">Reference proteome</keyword>
<name>A0ACB8BKB5_9AGAM</name>
<dbReference type="Proteomes" id="UP000790709">
    <property type="component" value="Unassembled WGS sequence"/>
</dbReference>
<gene>
    <name evidence="1" type="ORF">BV22DRAFT_1194707</name>
</gene>
<accession>A0ACB8BKB5</accession>
<organism evidence="1 2">
    <name type="scientific">Leucogyrophana mollusca</name>
    <dbReference type="NCBI Taxonomy" id="85980"/>
    <lineage>
        <taxon>Eukaryota</taxon>
        <taxon>Fungi</taxon>
        <taxon>Dikarya</taxon>
        <taxon>Basidiomycota</taxon>
        <taxon>Agaricomycotina</taxon>
        <taxon>Agaricomycetes</taxon>
        <taxon>Agaricomycetidae</taxon>
        <taxon>Boletales</taxon>
        <taxon>Boletales incertae sedis</taxon>
        <taxon>Leucogyrophana</taxon>
    </lineage>
</organism>
<evidence type="ECO:0000313" key="1">
    <source>
        <dbReference type="EMBL" id="KAH7926034.1"/>
    </source>
</evidence>
<sequence>MQGGHDAFDEDVPFLAERTKKTRTPLPKFQLGILLVLQLAEPVSSMCIYPFVNQLVRELNITGGDEAKVGYYVGLIESIFFATEALTVLRWSRLSDRIGRKPVILIGLFGLCVSMLAFGLSRTFWTLVLSRCICGMLNGNNGVMKSMIGELTDSTNMAQAFSLLHIVWCVGATVGPFMGGALARPHERFPNVFSSVFWERYPYFLPCAVAAAVTAATFLLILLFLKEVGLFHRHADELGSSHHRHCLDPEPTVAVQITPSTNAVPIFSLLTPSIVIPLANYGMLALVEIALLSFQPLFYSTPTELGGLSFAPSVIGTWVALFGLVSGTFQTLFFASIVERLGPKRLFLMSVSCFLPIFTIFPILSLAVRSGGVSIVVWVLLLCQMVPMVIMDMSFGCIFMFITSAAP</sequence>
<reference evidence="1" key="1">
    <citation type="journal article" date="2021" name="New Phytol.">
        <title>Evolutionary innovations through gain and loss of genes in the ectomycorrhizal Boletales.</title>
        <authorList>
            <person name="Wu G."/>
            <person name="Miyauchi S."/>
            <person name="Morin E."/>
            <person name="Kuo A."/>
            <person name="Drula E."/>
            <person name="Varga T."/>
            <person name="Kohler A."/>
            <person name="Feng B."/>
            <person name="Cao Y."/>
            <person name="Lipzen A."/>
            <person name="Daum C."/>
            <person name="Hundley H."/>
            <person name="Pangilinan J."/>
            <person name="Johnson J."/>
            <person name="Barry K."/>
            <person name="LaButti K."/>
            <person name="Ng V."/>
            <person name="Ahrendt S."/>
            <person name="Min B."/>
            <person name="Choi I.G."/>
            <person name="Park H."/>
            <person name="Plett J.M."/>
            <person name="Magnuson J."/>
            <person name="Spatafora J.W."/>
            <person name="Nagy L.G."/>
            <person name="Henrissat B."/>
            <person name="Grigoriev I.V."/>
            <person name="Yang Z.L."/>
            <person name="Xu J."/>
            <person name="Martin F.M."/>
        </authorList>
    </citation>
    <scope>NUCLEOTIDE SEQUENCE</scope>
    <source>
        <strain evidence="1">KUC20120723A-06</strain>
    </source>
</reference>
<comment type="caution">
    <text evidence="1">The sequence shown here is derived from an EMBL/GenBank/DDBJ whole genome shotgun (WGS) entry which is preliminary data.</text>
</comment>
<dbReference type="EMBL" id="MU266390">
    <property type="protein sequence ID" value="KAH7926034.1"/>
    <property type="molecule type" value="Genomic_DNA"/>
</dbReference>
<proteinExistence type="predicted"/>